<keyword evidence="7" id="KW-1185">Reference proteome</keyword>
<keyword evidence="2" id="KW-0479">Metal-binding</keyword>
<dbReference type="SMART" id="SM00490">
    <property type="entry name" value="HELICc"/>
    <property type="match status" value="1"/>
</dbReference>
<dbReference type="InterPro" id="IPR014001">
    <property type="entry name" value="Helicase_ATP-bd"/>
</dbReference>
<dbReference type="GO" id="GO:0008270">
    <property type="term" value="F:zinc ion binding"/>
    <property type="evidence" value="ECO:0007669"/>
    <property type="project" value="UniProtKB-KW"/>
</dbReference>
<keyword evidence="6" id="KW-0347">Helicase</keyword>
<keyword evidence="6" id="KW-0067">ATP-binding</keyword>
<dbReference type="SMART" id="SM00487">
    <property type="entry name" value="DEXDc"/>
    <property type="match status" value="1"/>
</dbReference>
<dbReference type="FunFam" id="3.40.50.10810:FF:000054">
    <property type="entry name" value="Helicase, Snf2 family"/>
    <property type="match status" value="1"/>
</dbReference>
<keyword evidence="2" id="KW-0862">Zinc</keyword>
<dbReference type="InterPro" id="IPR007527">
    <property type="entry name" value="Znf_SWIM"/>
</dbReference>
<keyword evidence="2" id="KW-0863">Zinc-finger</keyword>
<dbReference type="OrthoDB" id="9760715at2"/>
<dbReference type="STRING" id="1121298.SAMN05444401_1578"/>
<evidence type="ECO:0000259" key="5">
    <source>
        <dbReference type="PROSITE" id="PS51194"/>
    </source>
</evidence>
<dbReference type="AlphaFoldDB" id="A0A1M6EI63"/>
<dbReference type="InterPro" id="IPR013663">
    <property type="entry name" value="Helicase_SWF/SNF/SWI_bac"/>
</dbReference>
<dbReference type="PROSITE" id="PS51194">
    <property type="entry name" value="HELICASE_CTER"/>
    <property type="match status" value="1"/>
</dbReference>
<dbReference type="EMBL" id="FQZO01000002">
    <property type="protein sequence ID" value="SHI85000.1"/>
    <property type="molecule type" value="Genomic_DNA"/>
</dbReference>
<dbReference type="Gene3D" id="3.40.50.10810">
    <property type="entry name" value="Tandem AAA-ATPase domain"/>
    <property type="match status" value="1"/>
</dbReference>
<organism evidence="6 7">
    <name type="scientific">Clostridium amylolyticum</name>
    <dbReference type="NCBI Taxonomy" id="1121298"/>
    <lineage>
        <taxon>Bacteria</taxon>
        <taxon>Bacillati</taxon>
        <taxon>Bacillota</taxon>
        <taxon>Clostridia</taxon>
        <taxon>Eubacteriales</taxon>
        <taxon>Clostridiaceae</taxon>
        <taxon>Clostridium</taxon>
    </lineage>
</organism>
<dbReference type="GO" id="GO:0016787">
    <property type="term" value="F:hydrolase activity"/>
    <property type="evidence" value="ECO:0007669"/>
    <property type="project" value="UniProtKB-KW"/>
</dbReference>
<reference evidence="6 7" key="1">
    <citation type="submission" date="2016-11" db="EMBL/GenBank/DDBJ databases">
        <authorList>
            <person name="Jaros S."/>
            <person name="Januszkiewicz K."/>
            <person name="Wedrychowicz H."/>
        </authorList>
    </citation>
    <scope>NUCLEOTIDE SEQUENCE [LARGE SCALE GENOMIC DNA]</scope>
    <source>
        <strain evidence="6 7">DSM 21864</strain>
    </source>
</reference>
<evidence type="ECO:0000259" key="4">
    <source>
        <dbReference type="PROSITE" id="PS51192"/>
    </source>
</evidence>
<evidence type="ECO:0000256" key="2">
    <source>
        <dbReference type="PROSITE-ProRule" id="PRU00325"/>
    </source>
</evidence>
<feature type="domain" description="Helicase C-terminal" evidence="5">
    <location>
        <begin position="919"/>
        <end position="1079"/>
    </location>
</feature>
<gene>
    <name evidence="6" type="ORF">SAMN05444401_1578</name>
</gene>
<evidence type="ECO:0000256" key="1">
    <source>
        <dbReference type="ARBA" id="ARBA00022801"/>
    </source>
</evidence>
<dbReference type="RefSeq" id="WP_083599793.1">
    <property type="nucleotide sequence ID" value="NZ_FQZO01000002.1"/>
</dbReference>
<dbReference type="Pfam" id="PF08455">
    <property type="entry name" value="SNF2_assoc"/>
    <property type="match status" value="1"/>
</dbReference>
<feature type="domain" description="SWIM-type" evidence="3">
    <location>
        <begin position="63"/>
        <end position="106"/>
    </location>
</feature>
<dbReference type="FunFam" id="3.40.50.300:FF:000533">
    <property type="entry name" value="Helicase, Snf2 family"/>
    <property type="match status" value="1"/>
</dbReference>
<evidence type="ECO:0000259" key="3">
    <source>
        <dbReference type="PROSITE" id="PS50966"/>
    </source>
</evidence>
<dbReference type="Proteomes" id="UP000184080">
    <property type="component" value="Unassembled WGS sequence"/>
</dbReference>
<keyword evidence="1" id="KW-0378">Hydrolase</keyword>
<dbReference type="InterPro" id="IPR049730">
    <property type="entry name" value="SNF2/RAD54-like_C"/>
</dbReference>
<accession>A0A1M6EI63</accession>
<dbReference type="CDD" id="cd18793">
    <property type="entry name" value="SF2_C_SNF"/>
    <property type="match status" value="1"/>
</dbReference>
<dbReference type="CDD" id="cd18012">
    <property type="entry name" value="DEXQc_arch_SWI2_SNF2"/>
    <property type="match status" value="1"/>
</dbReference>
<dbReference type="InterPro" id="IPR001650">
    <property type="entry name" value="Helicase_C-like"/>
</dbReference>
<dbReference type="SUPFAM" id="SSF52540">
    <property type="entry name" value="P-loop containing nucleoside triphosphate hydrolases"/>
    <property type="match status" value="2"/>
</dbReference>
<dbReference type="PROSITE" id="PS50966">
    <property type="entry name" value="ZF_SWIM"/>
    <property type="match status" value="1"/>
</dbReference>
<sequence>MMIYDENIIHNYTDNEIYEKGLEYYNKNLVEDFVVQIYSTENSMVNRYGIDTWVHSAFTEAVYNVQIGFNDNSGFTRFHCDCLYFNESYRRKGICKHIASTLFKYYKEKSNLVMEERSAFNGSKFLDNIDNMLNNIHEKKQKLNVKINYHYNNTGRIKSHVEVKVGVNRLYIIKDIERFLEAMEDNIPFKLSKAFQYNSKQHEFKEEHKDLIALFKDIYEFNKISRLSLNYDRGIIKLLDGRKLYIPSRQVERLFKAASNSDINITINTKEIGEVNYYEKDMPLDFCIHRDKEDLVVLPKGDLPISLNDEKSIFYYKEALYKPSKEQIKLYLLLEEALGYEQEPMFKIRQSEGERYASYMLPLLKSISKNIDICNELKDSYIIEDFKAKAYIDKEGSKIKCNLVYTYGDVDIQIPDNTSNNKNELILRDKLKEKNIENVLMELNFKKGKDNFYLQGDESLVYFLKKGVLELQEICEVYYSEGFKTLKLYDYTSIQTNLSINNNNLFKVDFYIKDINKKDIATLFKAIKHNKKYFKLRNGNFIDLENKELQKLVEFIDNIGIKKEQLMEESIELPLYKAFAAEQIKQIDNIENVNINEDLINSLKEIRSFKTLDASVPDNLKGILRDYQVSGYKWLKYLSHMGFGGVLADEMGLGKTLQSIAFLLSEKEKGTSLIVAPTSLLYNWKEELERFAPELKVLIIQGNPEDREELINSIKEYDVVITSYALLRKDADRYKDYGFYCFILDEAQNIKNPYSQNASCTKAIKSRIRFALTGTPIENSLSELWSIFDFIMPGYLMNYNTFISRFQGPISKNVNADALSKLNSLIKPFILRRLKIHVASELPNKIQHKISLDLTKEQKEIYTAYLAAASKKIRKEIDVQGFEKNRIKILGVLTRLRQICCDPSSFIQNYNGESAKISALLEILQQALEENHKVLVFSQFTSVLKNIAFKLDSNNIDYCYLDGSMTSEERVKVVNNFNISNSPMVFLISLKAGGTGLNLTSADIVIHFDPWWNPAVEDQATDRAHRLGQKNSVEVIRLITKGTIEEKIYTLQHKKREIINKVLSEEKHGGFISSFTEGELLELLEI</sequence>
<proteinExistence type="predicted"/>
<dbReference type="InterPro" id="IPR038718">
    <property type="entry name" value="SNF2-like_sf"/>
</dbReference>
<dbReference type="Pfam" id="PF00271">
    <property type="entry name" value="Helicase_C"/>
    <property type="match status" value="1"/>
</dbReference>
<dbReference type="PANTHER" id="PTHR10799">
    <property type="entry name" value="SNF2/RAD54 HELICASE FAMILY"/>
    <property type="match status" value="1"/>
</dbReference>
<dbReference type="InterPro" id="IPR027417">
    <property type="entry name" value="P-loop_NTPase"/>
</dbReference>
<feature type="domain" description="Helicase ATP-binding" evidence="4">
    <location>
        <begin position="636"/>
        <end position="794"/>
    </location>
</feature>
<dbReference type="Gene3D" id="3.40.50.300">
    <property type="entry name" value="P-loop containing nucleotide triphosphate hydrolases"/>
    <property type="match status" value="1"/>
</dbReference>
<dbReference type="InterPro" id="IPR000330">
    <property type="entry name" value="SNF2_N"/>
</dbReference>
<evidence type="ECO:0000313" key="7">
    <source>
        <dbReference type="Proteomes" id="UP000184080"/>
    </source>
</evidence>
<dbReference type="GO" id="GO:0005524">
    <property type="term" value="F:ATP binding"/>
    <property type="evidence" value="ECO:0007669"/>
    <property type="project" value="InterPro"/>
</dbReference>
<protein>
    <submittedName>
        <fullName evidence="6">Superfamily II DNA or RNA helicase, SNF2 family</fullName>
    </submittedName>
</protein>
<evidence type="ECO:0000313" key="6">
    <source>
        <dbReference type="EMBL" id="SHI85000.1"/>
    </source>
</evidence>
<name>A0A1M6EI63_9CLOT</name>
<keyword evidence="6" id="KW-0547">Nucleotide-binding</keyword>
<dbReference type="PROSITE" id="PS51192">
    <property type="entry name" value="HELICASE_ATP_BIND_1"/>
    <property type="match status" value="1"/>
</dbReference>
<dbReference type="Pfam" id="PF00176">
    <property type="entry name" value="SNF2-rel_dom"/>
    <property type="match status" value="1"/>
</dbReference>
<dbReference type="GO" id="GO:0004386">
    <property type="term" value="F:helicase activity"/>
    <property type="evidence" value="ECO:0007669"/>
    <property type="project" value="UniProtKB-KW"/>
</dbReference>